<keyword evidence="5 7" id="KW-0238">DNA-binding</keyword>
<dbReference type="Pfam" id="PF03104">
    <property type="entry name" value="DNA_pol_B_exo1"/>
    <property type="match status" value="1"/>
</dbReference>
<dbReference type="Gene3D" id="3.90.1600.10">
    <property type="entry name" value="Palm domain of DNA polymerase"/>
    <property type="match status" value="1"/>
</dbReference>
<dbReference type="EC" id="2.7.7.7" evidence="7"/>
<evidence type="ECO:0000259" key="9">
    <source>
        <dbReference type="Pfam" id="PF03104"/>
    </source>
</evidence>
<evidence type="ECO:0000256" key="3">
    <source>
        <dbReference type="ARBA" id="ARBA00022695"/>
    </source>
</evidence>
<dbReference type="FunCoup" id="D9Q371">
    <property type="interactions" value="29"/>
</dbReference>
<gene>
    <name evidence="10" type="ordered locus">ASAC_1354</name>
</gene>
<dbReference type="CDD" id="cd05781">
    <property type="entry name" value="DNA_polB_B3_exo"/>
    <property type="match status" value="1"/>
</dbReference>
<sequence length="802" mass="91278">MQLVAERLTFQLLDVSYSVEGGRPVIEIWARDVKGRRLLLLDDTFRPYFYVLPQNGADLDKLAEELRRLSRPRSPVTSVEKVDMKYFGRPVTALRVTTLIPESVREYRDLAAKLPGVAEVLEADVRFSMRYLIDLNLYPMRWYVADAEPVNRSDIIADGAYRLVSRPSEEPSMADVDPLDGLRIMAFDIEAYNPQGSPNPSKDPVIIIGVAFNDGERLQLEAAGHSDKELIQKFVDVIRRKDPDVIVGYNQNSFDWPYLLERAKVNGVKLEVGRKRGAEPNPSVFGHISVQGRLNVDLYNFAEEIEEVKVKTLDEVADYLGVMPKDKRVNVDWWRIAEYWDDSEKRKTLLAYNMDDVTSTLGLAYQFLPFGAQLSQISGLPLDQVAAASVAFRLEMRFMREARKLGELVPNRAEEETRELETYTGAIVLEPKPGIHHNVAVLDFASMYPSIMVKYNVGPDTLLKEGEACERVNEAPGVRHRFCADRDAFFKRVLERFLKWRAEVKAAMKKYPEGSPQYRLLNERQRAIKVLANASYGYMGWAGARWYCRQCAESVTAWGRDLITRAASLARSLGLKVYYGDTDSLFVENDPEKVEKVIEGITKGLEFDIKIDKVYSRVFFTEAKKRYAGLTPEGKIDIVGFEAVRGDWSDLAKDTQAKVAEIVLRSDDVRKAVDYVRQVINDLRNGKVEVEKLIIWKTLTKSVDKYEAEAPHVYVAKMMEKLGFKIDVGSKIGYVIVKGDGPLSRRARPYFLVKPQDIDVNYYIDKQIVPAALRILSFFGISERELKAGGRQASLFDYINKK</sequence>
<dbReference type="Gene3D" id="1.10.132.60">
    <property type="entry name" value="DNA polymerase family B, C-terminal domain"/>
    <property type="match status" value="1"/>
</dbReference>
<dbReference type="InterPro" id="IPR036397">
    <property type="entry name" value="RNaseH_sf"/>
</dbReference>
<comment type="similarity">
    <text evidence="1 7">Belongs to the DNA polymerase type-B family.</text>
</comment>
<evidence type="ECO:0000256" key="5">
    <source>
        <dbReference type="ARBA" id="ARBA00023125"/>
    </source>
</evidence>
<dbReference type="Pfam" id="PF00136">
    <property type="entry name" value="DNA_pol_B"/>
    <property type="match status" value="1"/>
</dbReference>
<dbReference type="InterPro" id="IPR006172">
    <property type="entry name" value="DNA-dir_DNA_pol_B"/>
</dbReference>
<dbReference type="EMBL" id="CP001742">
    <property type="protein sequence ID" value="ADL19759.1"/>
    <property type="molecule type" value="Genomic_DNA"/>
</dbReference>
<feature type="domain" description="DNA-directed DNA polymerase family B multifunctional" evidence="8">
    <location>
        <begin position="382"/>
        <end position="777"/>
    </location>
</feature>
<evidence type="ECO:0000313" key="11">
    <source>
        <dbReference type="Proteomes" id="UP000000346"/>
    </source>
</evidence>
<dbReference type="GO" id="GO:0006261">
    <property type="term" value="P:DNA-templated DNA replication"/>
    <property type="evidence" value="ECO:0007669"/>
    <property type="project" value="TreeGrafter"/>
</dbReference>
<evidence type="ECO:0000256" key="7">
    <source>
        <dbReference type="RuleBase" id="RU000442"/>
    </source>
</evidence>
<proteinExistence type="inferred from homology"/>
<keyword evidence="7" id="KW-0235">DNA replication</keyword>
<evidence type="ECO:0000313" key="10">
    <source>
        <dbReference type="EMBL" id="ADL19759.1"/>
    </source>
</evidence>
<comment type="catalytic activity">
    <reaction evidence="6 7">
        <text>DNA(n) + a 2'-deoxyribonucleoside 5'-triphosphate = DNA(n+1) + diphosphate</text>
        <dbReference type="Rhea" id="RHEA:22508"/>
        <dbReference type="Rhea" id="RHEA-COMP:17339"/>
        <dbReference type="Rhea" id="RHEA-COMP:17340"/>
        <dbReference type="ChEBI" id="CHEBI:33019"/>
        <dbReference type="ChEBI" id="CHEBI:61560"/>
        <dbReference type="ChEBI" id="CHEBI:173112"/>
        <dbReference type="EC" id="2.7.7.7"/>
    </reaction>
</comment>
<keyword evidence="4 7" id="KW-0239">DNA-directed DNA polymerase</keyword>
<dbReference type="InterPro" id="IPR006133">
    <property type="entry name" value="DNA-dir_DNA_pol_B_exonuc"/>
</dbReference>
<dbReference type="HOGENOM" id="CLU_000203_6_0_2"/>
<dbReference type="PANTHER" id="PTHR10322:SF23">
    <property type="entry name" value="DNA POLYMERASE DELTA CATALYTIC SUBUNIT"/>
    <property type="match status" value="1"/>
</dbReference>
<dbReference type="PROSITE" id="PS00116">
    <property type="entry name" value="DNA_POLYMERASE_B"/>
    <property type="match status" value="1"/>
</dbReference>
<dbReference type="PRINTS" id="PR00106">
    <property type="entry name" value="DNAPOLB"/>
</dbReference>
<dbReference type="GO" id="GO:0003677">
    <property type="term" value="F:DNA binding"/>
    <property type="evidence" value="ECO:0007669"/>
    <property type="project" value="UniProtKB-KW"/>
</dbReference>
<keyword evidence="3 7" id="KW-0548">Nucleotidyltransferase</keyword>
<evidence type="ECO:0000259" key="8">
    <source>
        <dbReference type="Pfam" id="PF00136"/>
    </source>
</evidence>
<accession>D9Q371</accession>
<dbReference type="KEGG" id="asc:ASAC_1354"/>
<dbReference type="Gene3D" id="3.30.342.10">
    <property type="entry name" value="DNA Polymerase, chain B, domain 1"/>
    <property type="match status" value="1"/>
</dbReference>
<evidence type="ECO:0000256" key="1">
    <source>
        <dbReference type="ARBA" id="ARBA00005755"/>
    </source>
</evidence>
<dbReference type="InterPro" id="IPR050240">
    <property type="entry name" value="DNA_pol_type-B"/>
</dbReference>
<protein>
    <recommendedName>
        <fullName evidence="7">DNA polymerase</fullName>
        <ecNumber evidence="7">2.7.7.7</ecNumber>
    </recommendedName>
</protein>
<dbReference type="SUPFAM" id="SSF56672">
    <property type="entry name" value="DNA/RNA polymerases"/>
    <property type="match status" value="1"/>
</dbReference>
<evidence type="ECO:0000256" key="4">
    <source>
        <dbReference type="ARBA" id="ARBA00022932"/>
    </source>
</evidence>
<keyword evidence="11" id="KW-1185">Reference proteome</keyword>
<dbReference type="AlphaFoldDB" id="D9Q371"/>
<reference evidence="10 11" key="1">
    <citation type="journal article" date="2010" name="Appl. Environ. Microbiol.">
        <title>The genome sequence of the crenarchaeon Acidilobus saccharovorans supports a new order, Acidilobales, and suggests an important ecological role in terrestrial acidic hot springs.</title>
        <authorList>
            <person name="Mardanov A.V."/>
            <person name="Svetlitchnyi V.A."/>
            <person name="Beletsky A.V."/>
            <person name="Prokofeva M.I."/>
            <person name="Bonch-Osmolovskaya E.A."/>
            <person name="Ravin N.V."/>
            <person name="Skryabin K.G."/>
        </authorList>
    </citation>
    <scope>NUCLEOTIDE SEQUENCE [LARGE SCALE GENOMIC DNA]</scope>
    <source>
        <strain evidence="11">DSM 16705 / JCM 18335 / VKM B-2471 / 345-15</strain>
    </source>
</reference>
<dbReference type="InterPro" id="IPR017964">
    <property type="entry name" value="DNA-dir_DNA_pol_B_CS"/>
</dbReference>
<organism evidence="10 11">
    <name type="scientific">Acidilobus saccharovorans (strain DSM 16705 / JCM 18335 / VKM B-2471 / 345-15)</name>
    <dbReference type="NCBI Taxonomy" id="666510"/>
    <lineage>
        <taxon>Archaea</taxon>
        <taxon>Thermoproteota</taxon>
        <taxon>Thermoprotei</taxon>
        <taxon>Acidilobales</taxon>
        <taxon>Acidilobaceae</taxon>
        <taxon>Acidilobus</taxon>
    </lineage>
</organism>
<keyword evidence="2 7" id="KW-0808">Transferase</keyword>
<dbReference type="STRING" id="666510.ASAC_1354"/>
<dbReference type="PANTHER" id="PTHR10322">
    <property type="entry name" value="DNA POLYMERASE CATALYTIC SUBUNIT"/>
    <property type="match status" value="1"/>
</dbReference>
<feature type="domain" description="DNA-directed DNA polymerase family B exonuclease" evidence="9">
    <location>
        <begin position="120"/>
        <end position="316"/>
    </location>
</feature>
<dbReference type="Proteomes" id="UP000000346">
    <property type="component" value="Chromosome"/>
</dbReference>
<dbReference type="InterPro" id="IPR043502">
    <property type="entry name" value="DNA/RNA_pol_sf"/>
</dbReference>
<dbReference type="GO" id="GO:0000166">
    <property type="term" value="F:nucleotide binding"/>
    <property type="evidence" value="ECO:0007669"/>
    <property type="project" value="InterPro"/>
</dbReference>
<dbReference type="NCBIfam" id="TIGR00592">
    <property type="entry name" value="pol2"/>
    <property type="match status" value="1"/>
</dbReference>
<dbReference type="InterPro" id="IPR023211">
    <property type="entry name" value="DNA_pol_palm_dom_sf"/>
</dbReference>
<dbReference type="InterPro" id="IPR042087">
    <property type="entry name" value="DNA_pol_B_thumb"/>
</dbReference>
<dbReference type="InterPro" id="IPR012337">
    <property type="entry name" value="RNaseH-like_sf"/>
</dbReference>
<evidence type="ECO:0000256" key="6">
    <source>
        <dbReference type="ARBA" id="ARBA00049244"/>
    </source>
</evidence>
<evidence type="ECO:0000256" key="2">
    <source>
        <dbReference type="ARBA" id="ARBA00022679"/>
    </source>
</evidence>
<dbReference type="InterPro" id="IPR006134">
    <property type="entry name" value="DNA-dir_DNA_pol_B_multi_dom"/>
</dbReference>
<dbReference type="Gene3D" id="1.10.287.690">
    <property type="entry name" value="Helix hairpin bin"/>
    <property type="match status" value="1"/>
</dbReference>
<dbReference type="GO" id="GO:0003887">
    <property type="term" value="F:DNA-directed DNA polymerase activity"/>
    <property type="evidence" value="ECO:0007669"/>
    <property type="project" value="UniProtKB-KW"/>
</dbReference>
<dbReference type="SUPFAM" id="SSF53098">
    <property type="entry name" value="Ribonuclease H-like"/>
    <property type="match status" value="1"/>
</dbReference>
<dbReference type="eggNOG" id="arCOG00328">
    <property type="taxonomic scope" value="Archaea"/>
</dbReference>
<name>D9Q371_ACIS3</name>
<dbReference type="Gene3D" id="3.30.420.10">
    <property type="entry name" value="Ribonuclease H-like superfamily/Ribonuclease H"/>
    <property type="match status" value="1"/>
</dbReference>
<dbReference type="SMART" id="SM00486">
    <property type="entry name" value="POLBc"/>
    <property type="match status" value="1"/>
</dbReference>
<dbReference type="InParanoid" id="D9Q371"/>
<dbReference type="GeneID" id="9499610"/>
<dbReference type="CDD" id="cd05536">
    <property type="entry name" value="POLBc_B3"/>
    <property type="match status" value="1"/>
</dbReference>
<dbReference type="RefSeq" id="WP_013267271.1">
    <property type="nucleotide sequence ID" value="NC_014374.1"/>
</dbReference>